<sequence>MVFSSDGRRTVLSSIGEVLRRNEGGSNKNAGKFLPSSSASHGHDSVKMIIGSEKEDDTVQWKDSGKAHKPRPAMYNLHDGSRCPAEIPKKEGKNLDAVLKAETRGILSISYHMSQYVSSLETNTFRLKKTCQLSIRQKVIVNMFPTN</sequence>
<organism evidence="2 3">
    <name type="scientific">Hibiscus sabdariffa</name>
    <name type="common">roselle</name>
    <dbReference type="NCBI Taxonomy" id="183260"/>
    <lineage>
        <taxon>Eukaryota</taxon>
        <taxon>Viridiplantae</taxon>
        <taxon>Streptophyta</taxon>
        <taxon>Embryophyta</taxon>
        <taxon>Tracheophyta</taxon>
        <taxon>Spermatophyta</taxon>
        <taxon>Magnoliopsida</taxon>
        <taxon>eudicotyledons</taxon>
        <taxon>Gunneridae</taxon>
        <taxon>Pentapetalae</taxon>
        <taxon>rosids</taxon>
        <taxon>malvids</taxon>
        <taxon>Malvales</taxon>
        <taxon>Malvaceae</taxon>
        <taxon>Malvoideae</taxon>
        <taxon>Hibiscus</taxon>
    </lineage>
</organism>
<evidence type="ECO:0000313" key="2">
    <source>
        <dbReference type="EMBL" id="KAK9015794.1"/>
    </source>
</evidence>
<evidence type="ECO:0000313" key="3">
    <source>
        <dbReference type="Proteomes" id="UP001396334"/>
    </source>
</evidence>
<keyword evidence="3" id="KW-1185">Reference proteome</keyword>
<feature type="region of interest" description="Disordered" evidence="1">
    <location>
        <begin position="21"/>
        <end position="82"/>
    </location>
</feature>
<name>A0ABR2RSE4_9ROSI</name>
<dbReference type="EMBL" id="JBBPBN010000021">
    <property type="protein sequence ID" value="KAK9015794.1"/>
    <property type="molecule type" value="Genomic_DNA"/>
</dbReference>
<reference evidence="2 3" key="1">
    <citation type="journal article" date="2024" name="G3 (Bethesda)">
        <title>Genome assembly of Hibiscus sabdariffa L. provides insights into metabolisms of medicinal natural products.</title>
        <authorList>
            <person name="Kim T."/>
        </authorList>
    </citation>
    <scope>NUCLEOTIDE SEQUENCE [LARGE SCALE GENOMIC DNA]</scope>
    <source>
        <strain evidence="2">TK-2024</strain>
        <tissue evidence="2">Old leaves</tissue>
    </source>
</reference>
<evidence type="ECO:0000256" key="1">
    <source>
        <dbReference type="SAM" id="MobiDB-lite"/>
    </source>
</evidence>
<dbReference type="Proteomes" id="UP001396334">
    <property type="component" value="Unassembled WGS sequence"/>
</dbReference>
<gene>
    <name evidence="2" type="ORF">V6N11_006888</name>
</gene>
<accession>A0ABR2RSE4</accession>
<feature type="compositionally biased region" description="Polar residues" evidence="1">
    <location>
        <begin position="24"/>
        <end position="40"/>
    </location>
</feature>
<comment type="caution">
    <text evidence="2">The sequence shown here is derived from an EMBL/GenBank/DDBJ whole genome shotgun (WGS) entry which is preliminary data.</text>
</comment>
<proteinExistence type="predicted"/>
<protein>
    <submittedName>
        <fullName evidence="2">Uncharacterized protein</fullName>
    </submittedName>
</protein>
<feature type="compositionally biased region" description="Basic and acidic residues" evidence="1">
    <location>
        <begin position="57"/>
        <end position="66"/>
    </location>
</feature>